<sequence>MGKSVVVTAEDNEALAALHKSTLKMIASAVKELNSRVSKHVEETQGSDSE</sequence>
<protein>
    <submittedName>
        <fullName evidence="1">Uncharacterized protein</fullName>
    </submittedName>
</protein>
<evidence type="ECO:0000313" key="1">
    <source>
        <dbReference type="EMBL" id="TFY75823.1"/>
    </source>
</evidence>
<dbReference type="Proteomes" id="UP000298061">
    <property type="component" value="Unassembled WGS sequence"/>
</dbReference>
<gene>
    <name evidence="1" type="ORF">EWM64_g8189</name>
</gene>
<dbReference type="AlphaFoldDB" id="A0A4Y9ZP92"/>
<proteinExistence type="predicted"/>
<organism evidence="1 2">
    <name type="scientific">Hericium alpestre</name>
    <dbReference type="NCBI Taxonomy" id="135208"/>
    <lineage>
        <taxon>Eukaryota</taxon>
        <taxon>Fungi</taxon>
        <taxon>Dikarya</taxon>
        <taxon>Basidiomycota</taxon>
        <taxon>Agaricomycotina</taxon>
        <taxon>Agaricomycetes</taxon>
        <taxon>Russulales</taxon>
        <taxon>Hericiaceae</taxon>
        <taxon>Hericium</taxon>
    </lineage>
</organism>
<accession>A0A4Y9ZP92</accession>
<name>A0A4Y9ZP92_9AGAM</name>
<dbReference type="EMBL" id="SFCI01001416">
    <property type="protein sequence ID" value="TFY75823.1"/>
    <property type="molecule type" value="Genomic_DNA"/>
</dbReference>
<keyword evidence="2" id="KW-1185">Reference proteome</keyword>
<comment type="caution">
    <text evidence="1">The sequence shown here is derived from an EMBL/GenBank/DDBJ whole genome shotgun (WGS) entry which is preliminary data.</text>
</comment>
<reference evidence="1 2" key="1">
    <citation type="submission" date="2019-02" db="EMBL/GenBank/DDBJ databases">
        <title>Genome sequencing of the rare red list fungi Hericium alpestre (H. flagellum).</title>
        <authorList>
            <person name="Buettner E."/>
            <person name="Kellner H."/>
        </authorList>
    </citation>
    <scope>NUCLEOTIDE SEQUENCE [LARGE SCALE GENOMIC DNA]</scope>
    <source>
        <strain evidence="1 2">DSM 108284</strain>
    </source>
</reference>
<evidence type="ECO:0000313" key="2">
    <source>
        <dbReference type="Proteomes" id="UP000298061"/>
    </source>
</evidence>